<dbReference type="GO" id="GO:0005657">
    <property type="term" value="C:replication fork"/>
    <property type="evidence" value="ECO:0007669"/>
    <property type="project" value="TreeGrafter"/>
</dbReference>
<comment type="caution">
    <text evidence="1">The sequence shown here is derived from an EMBL/GenBank/DDBJ whole genome shotgun (WGS) entry which is preliminary data.</text>
</comment>
<dbReference type="Gene3D" id="3.40.50.300">
    <property type="entry name" value="P-loop containing nucleotide triphosphate hydrolases"/>
    <property type="match status" value="1"/>
</dbReference>
<accession>A0A6N2BPP4</accession>
<dbReference type="SUPFAM" id="SSF52540">
    <property type="entry name" value="P-loop containing nucleoside triphosphate hydrolases"/>
    <property type="match status" value="1"/>
</dbReference>
<evidence type="ECO:0000313" key="1">
    <source>
        <dbReference type="EMBL" id="TMW95818.1"/>
    </source>
</evidence>
<dbReference type="PANTHER" id="PTHR23274:SF53">
    <property type="entry name" value="ATP-DEPENDENT DNA HELICASE"/>
    <property type="match status" value="1"/>
</dbReference>
<protein>
    <recommendedName>
        <fullName evidence="2">ATP-dependent DNA helicase</fullName>
    </recommendedName>
</protein>
<reference evidence="1" key="1">
    <citation type="submission" date="2019-05" db="EMBL/GenBank/DDBJ databases">
        <title>The de novo reference genome and transcriptome assemblies of the wild tomato species Solanum chilense.</title>
        <authorList>
            <person name="Stam R."/>
            <person name="Nosenko T."/>
            <person name="Hoerger A.C."/>
            <person name="Stephan W."/>
            <person name="Seidel M.A."/>
            <person name="Kuhn J.M.M."/>
            <person name="Haberer G."/>
            <person name="Tellier A."/>
        </authorList>
    </citation>
    <scope>NUCLEOTIDE SEQUENCE</scope>
    <source>
        <tissue evidence="1">Mature leaves</tissue>
    </source>
</reference>
<name>A0A6N2BPP4_SOLCI</name>
<dbReference type="AlphaFoldDB" id="A0A6N2BPP4"/>
<dbReference type="InterPro" id="IPR027417">
    <property type="entry name" value="P-loop_NTPase"/>
</dbReference>
<dbReference type="PANTHER" id="PTHR23274">
    <property type="entry name" value="DNA HELICASE-RELATED"/>
    <property type="match status" value="1"/>
</dbReference>
<sequence length="63" mass="7398">MSPNDSKWSFKFNRRQLHVAPCFTMTINKSQGQSLNHVGLHLPKQVFTHWKLYVALSRVTTRQ</sequence>
<organism evidence="1">
    <name type="scientific">Solanum chilense</name>
    <name type="common">Tomato</name>
    <name type="synonym">Lycopersicon chilense</name>
    <dbReference type="NCBI Taxonomy" id="4083"/>
    <lineage>
        <taxon>Eukaryota</taxon>
        <taxon>Viridiplantae</taxon>
        <taxon>Streptophyta</taxon>
        <taxon>Embryophyta</taxon>
        <taxon>Tracheophyta</taxon>
        <taxon>Spermatophyta</taxon>
        <taxon>Magnoliopsida</taxon>
        <taxon>eudicotyledons</taxon>
        <taxon>Gunneridae</taxon>
        <taxon>Pentapetalae</taxon>
        <taxon>asterids</taxon>
        <taxon>lamiids</taxon>
        <taxon>Solanales</taxon>
        <taxon>Solanaceae</taxon>
        <taxon>Solanoideae</taxon>
        <taxon>Solaneae</taxon>
        <taxon>Solanum</taxon>
        <taxon>Solanum subgen. Lycopersicon</taxon>
    </lineage>
</organism>
<dbReference type="GO" id="GO:0006260">
    <property type="term" value="P:DNA replication"/>
    <property type="evidence" value="ECO:0007669"/>
    <property type="project" value="TreeGrafter"/>
</dbReference>
<gene>
    <name evidence="1" type="ORF">EJD97_008304</name>
</gene>
<proteinExistence type="predicted"/>
<dbReference type="EMBL" id="RXGB01002222">
    <property type="protein sequence ID" value="TMW95818.1"/>
    <property type="molecule type" value="Genomic_DNA"/>
</dbReference>
<evidence type="ECO:0008006" key="2">
    <source>
        <dbReference type="Google" id="ProtNLM"/>
    </source>
</evidence>